<comment type="caution">
    <text evidence="1">The sequence shown here is derived from an EMBL/GenBank/DDBJ whole genome shotgun (WGS) entry which is preliminary data.</text>
</comment>
<evidence type="ECO:0000313" key="2">
    <source>
        <dbReference type="Proteomes" id="UP000284779"/>
    </source>
</evidence>
<dbReference type="Proteomes" id="UP000284779">
    <property type="component" value="Unassembled WGS sequence"/>
</dbReference>
<accession>A0A413R905</accession>
<organism evidence="1 2">
    <name type="scientific">Eubacterium ventriosum</name>
    <dbReference type="NCBI Taxonomy" id="39496"/>
    <lineage>
        <taxon>Bacteria</taxon>
        <taxon>Bacillati</taxon>
        <taxon>Bacillota</taxon>
        <taxon>Clostridia</taxon>
        <taxon>Eubacteriales</taxon>
        <taxon>Eubacteriaceae</taxon>
        <taxon>Eubacterium</taxon>
    </lineage>
</organism>
<proteinExistence type="predicted"/>
<dbReference type="RefSeq" id="WP_117970480.1">
    <property type="nucleotide sequence ID" value="NZ_CAUBDO010000003.1"/>
</dbReference>
<name>A0A413R905_9FIRM</name>
<keyword evidence="2" id="KW-1185">Reference proteome</keyword>
<gene>
    <name evidence="1" type="ORF">DW944_06520</name>
</gene>
<dbReference type="AlphaFoldDB" id="A0A413R905"/>
<dbReference type="EMBL" id="QSFD01000005">
    <property type="protein sequence ID" value="RHA18720.1"/>
    <property type="molecule type" value="Genomic_DNA"/>
</dbReference>
<reference evidence="1 2" key="1">
    <citation type="submission" date="2018-08" db="EMBL/GenBank/DDBJ databases">
        <title>A genome reference for cultivated species of the human gut microbiota.</title>
        <authorList>
            <person name="Zou Y."/>
            <person name="Xue W."/>
            <person name="Luo G."/>
        </authorList>
    </citation>
    <scope>NUCLEOTIDE SEQUENCE [LARGE SCALE GENOMIC DNA]</scope>
    <source>
        <strain evidence="1 2">AM44-11BH</strain>
    </source>
</reference>
<evidence type="ECO:0000313" key="1">
    <source>
        <dbReference type="EMBL" id="RHA18720.1"/>
    </source>
</evidence>
<sequence>MNKNIYVIFRNDGFFGDDVKFEVIRIISYIPKQEFNNIRICIDESGQNSKGIRREWLKKFVRENLFDINKIYADSEVDIACDITEINIFIAVMYLFGIKVYYGNTYVIPDQVYVGEIQKIIKRKLKEHPMCIAKASPEERAVVIDIILDIFDNLWLDYRKKCNS</sequence>
<protein>
    <submittedName>
        <fullName evidence="1">Uncharacterized protein</fullName>
    </submittedName>
</protein>